<feature type="region of interest" description="Disordered" evidence="2">
    <location>
        <begin position="1"/>
        <end position="53"/>
    </location>
</feature>
<dbReference type="EMBL" id="NAJP01000034">
    <property type="protein sequence ID" value="TKA40228.1"/>
    <property type="molecule type" value="Genomic_DNA"/>
</dbReference>
<evidence type="ECO:0000313" key="4">
    <source>
        <dbReference type="Proteomes" id="UP000310066"/>
    </source>
</evidence>
<dbReference type="PANTHER" id="PTHR43861:SF3">
    <property type="entry name" value="PUTATIVE (AFU_ORTHOLOGUE AFUA_2G14390)-RELATED"/>
    <property type="match status" value="1"/>
</dbReference>
<accession>A0A4U0UVV3</accession>
<proteinExistence type="predicted"/>
<name>A0A4U0UVV3_9PEZI</name>
<dbReference type="OrthoDB" id="336240at2759"/>
<feature type="region of interest" description="Disordered" evidence="2">
    <location>
        <begin position="119"/>
        <end position="143"/>
    </location>
</feature>
<dbReference type="AlphaFoldDB" id="A0A4U0UVV3"/>
<dbReference type="InterPro" id="IPR035979">
    <property type="entry name" value="RBD_domain_sf"/>
</dbReference>
<dbReference type="SUPFAM" id="SSF54928">
    <property type="entry name" value="RNA-binding domain, RBD"/>
    <property type="match status" value="1"/>
</dbReference>
<reference evidence="3 4" key="1">
    <citation type="submission" date="2017-03" db="EMBL/GenBank/DDBJ databases">
        <title>Genomes of endolithic fungi from Antarctica.</title>
        <authorList>
            <person name="Coleine C."/>
            <person name="Masonjones S."/>
            <person name="Stajich J.E."/>
        </authorList>
    </citation>
    <scope>NUCLEOTIDE SEQUENCE [LARGE SCALE GENOMIC DNA]</scope>
    <source>
        <strain evidence="3 4">CCFEE 5311</strain>
    </source>
</reference>
<dbReference type="Gene3D" id="3.40.50.150">
    <property type="entry name" value="Vaccinia Virus protein VP39"/>
    <property type="match status" value="1"/>
</dbReference>
<feature type="region of interest" description="Disordered" evidence="2">
    <location>
        <begin position="891"/>
        <end position="912"/>
    </location>
</feature>
<keyword evidence="1" id="KW-0808">Transferase</keyword>
<sequence>MSGSNTWRPGYVPNTTDPEDPTKPRYLPPQKRETTFSTLPPMQRPIQRPESAMSTDSFISQSFGGVSLGPLLHKSDVEEEAERKRVNNVNTVGGMEPAHGYRGDYGRSVMMEEGRTMMGQAGGSQQRDQGAMGIGGGSQQREQGAMGIGGIGRPRAPTNFITNPVGFGGNGGVDTGPQGNKKYGNELLANSQALNIYKQSNVSALPAFGAIGNTVTNDPARSRHNRRAVELANLIRLGLADPGDEDFDPPAGPRGAGRSQERSNHQQQPSNSMAPPGPPQFRATRSVPGAELDPAYKPAIAASRECNIKGNSAAYIAVETQPLPGFLASGMRGIKPTVEEFFLSMPVIEACRTAVATNAGVIRIRNIPFTTTRAEIIALVGRNAQIVSQPAGSPYYAVHIIMERHTGKTMDAFVEFARASEAHFVVAQFNKRLLTGRIPRLGDRLVEVELSDQEELMNEMFPRAKNVVWEGATPHVLVNKEMYYKDVVSAGFTGFLQNEEVVMVIKHAETPHRSPFAQRAIIRVYESWISTLHKYPWFAHECVLMIERRLLYDATMALSKTLIIFLRKTQSHPQVDIAKPTPVTLQELTVATLTCPGFSEMQKAAYIQQLTNGGYGQLADSRGMNLKFGGVGLLAPYWPFMAVVRDPAAHEDLVFYFARLMREATTASKPLSLVDRYRLRASGGNALGPFGSIRCEYGNAKTLVEVAGVELRMIEELLNRVLPRSRPGRTLRNHKLSQQVSDALQQRREWLGVAWTKPNADDDDDKSRDVRLLDYACGTGAITKALGPSVTTIRGIDISESMVAKYNEAALSSGLTSEQAHAVVGDLFAAQVAPQISGPEFQLFDIAVIGLGFHHFEDPALAVKRLAERLKPETGVLVIIDFLPFADEVAREQHQHQHQHSHENPDGVAGRSSEMAHTIKHTGFTRAEMEKMFADGGMEGFGWNVLNEPAVMEMESGRKERKIFIAKGRRSATAWGKLRGWFGGLQEAMGGQMGMMMRADGRFTE</sequence>
<protein>
    <recommendedName>
        <fullName evidence="5">Methyltransferase domain-containing protein</fullName>
    </recommendedName>
</protein>
<dbReference type="STRING" id="329885.A0A4U0UVV3"/>
<organism evidence="3 4">
    <name type="scientific">Friedmanniomyces endolithicus</name>
    <dbReference type="NCBI Taxonomy" id="329885"/>
    <lineage>
        <taxon>Eukaryota</taxon>
        <taxon>Fungi</taxon>
        <taxon>Dikarya</taxon>
        <taxon>Ascomycota</taxon>
        <taxon>Pezizomycotina</taxon>
        <taxon>Dothideomycetes</taxon>
        <taxon>Dothideomycetidae</taxon>
        <taxon>Mycosphaerellales</taxon>
        <taxon>Teratosphaeriaceae</taxon>
        <taxon>Friedmanniomyces</taxon>
    </lineage>
</organism>
<dbReference type="CDD" id="cd02440">
    <property type="entry name" value="AdoMet_MTases"/>
    <property type="match status" value="1"/>
</dbReference>
<dbReference type="SUPFAM" id="SSF53335">
    <property type="entry name" value="S-adenosyl-L-methionine-dependent methyltransferases"/>
    <property type="match status" value="1"/>
</dbReference>
<comment type="caution">
    <text evidence="3">The sequence shown here is derived from an EMBL/GenBank/DDBJ whole genome shotgun (WGS) entry which is preliminary data.</text>
</comment>
<dbReference type="Pfam" id="PF13489">
    <property type="entry name" value="Methyltransf_23"/>
    <property type="match status" value="1"/>
</dbReference>
<dbReference type="Proteomes" id="UP000310066">
    <property type="component" value="Unassembled WGS sequence"/>
</dbReference>
<feature type="region of interest" description="Disordered" evidence="2">
    <location>
        <begin position="240"/>
        <end position="286"/>
    </location>
</feature>
<evidence type="ECO:0008006" key="5">
    <source>
        <dbReference type="Google" id="ProtNLM"/>
    </source>
</evidence>
<dbReference type="PANTHER" id="PTHR43861">
    <property type="entry name" value="TRANS-ACONITATE 2-METHYLTRANSFERASE-RELATED"/>
    <property type="match status" value="1"/>
</dbReference>
<evidence type="ECO:0000256" key="2">
    <source>
        <dbReference type="SAM" id="MobiDB-lite"/>
    </source>
</evidence>
<dbReference type="GO" id="GO:0016740">
    <property type="term" value="F:transferase activity"/>
    <property type="evidence" value="ECO:0007669"/>
    <property type="project" value="UniProtKB-KW"/>
</dbReference>
<dbReference type="GO" id="GO:0003676">
    <property type="term" value="F:nucleic acid binding"/>
    <property type="evidence" value="ECO:0007669"/>
    <property type="project" value="InterPro"/>
</dbReference>
<dbReference type="InterPro" id="IPR029063">
    <property type="entry name" value="SAM-dependent_MTases_sf"/>
</dbReference>
<dbReference type="InterPro" id="IPR012677">
    <property type="entry name" value="Nucleotide-bd_a/b_plait_sf"/>
</dbReference>
<evidence type="ECO:0000313" key="3">
    <source>
        <dbReference type="EMBL" id="TKA40228.1"/>
    </source>
</evidence>
<evidence type="ECO:0000256" key="1">
    <source>
        <dbReference type="ARBA" id="ARBA00022679"/>
    </source>
</evidence>
<gene>
    <name evidence="3" type="ORF">B0A54_10834</name>
</gene>
<feature type="compositionally biased region" description="Basic and acidic residues" evidence="2">
    <location>
        <begin position="891"/>
        <end position="905"/>
    </location>
</feature>
<dbReference type="Gene3D" id="3.30.70.330">
    <property type="match status" value="1"/>
</dbReference>